<protein>
    <submittedName>
        <fullName evidence="3">Cytochrome c oxidase assembly factor 3</fullName>
    </submittedName>
</protein>
<dbReference type="WBParaSite" id="MhA1_Contig213.frz3.gene66">
    <property type="protein sequence ID" value="MhA1_Contig213.frz3.gene66"/>
    <property type="gene ID" value="MhA1_Contig213.frz3.gene66"/>
</dbReference>
<keyword evidence="1" id="KW-0472">Membrane</keyword>
<evidence type="ECO:0000313" key="2">
    <source>
        <dbReference type="Proteomes" id="UP000095281"/>
    </source>
</evidence>
<evidence type="ECO:0000313" key="3">
    <source>
        <dbReference type="WBParaSite" id="MhA1_Contig213.frz3.gene66"/>
    </source>
</evidence>
<reference evidence="3" key="1">
    <citation type="submission" date="2016-11" db="UniProtKB">
        <authorList>
            <consortium name="WormBaseParasite"/>
        </authorList>
    </citation>
    <scope>IDENTIFICATION</scope>
</reference>
<feature type="transmembrane region" description="Helical" evidence="1">
    <location>
        <begin position="50"/>
        <end position="73"/>
    </location>
</feature>
<keyword evidence="1" id="KW-0812">Transmembrane</keyword>
<dbReference type="Proteomes" id="UP000095281">
    <property type="component" value="Unplaced"/>
</dbReference>
<keyword evidence="2" id="KW-1185">Reference proteome</keyword>
<sequence length="113" mass="12767">MFPKSVLKCIPAVNVATKLQMANPLLFLQTRGVSRRVVEIGTPPQRHMTFFQHAALFSSLVVLMLSYPTYLLLNIDNVRPPPKPELSDEVKAELEERRKLRAEGKLNVLVAKT</sequence>
<proteinExistence type="predicted"/>
<organism evidence="2 3">
    <name type="scientific">Meloidogyne hapla</name>
    <name type="common">Root-knot nematode worm</name>
    <dbReference type="NCBI Taxonomy" id="6305"/>
    <lineage>
        <taxon>Eukaryota</taxon>
        <taxon>Metazoa</taxon>
        <taxon>Ecdysozoa</taxon>
        <taxon>Nematoda</taxon>
        <taxon>Chromadorea</taxon>
        <taxon>Rhabditida</taxon>
        <taxon>Tylenchina</taxon>
        <taxon>Tylenchomorpha</taxon>
        <taxon>Tylenchoidea</taxon>
        <taxon>Meloidogynidae</taxon>
        <taxon>Meloidogyninae</taxon>
        <taxon>Meloidogyne</taxon>
    </lineage>
</organism>
<name>A0A1I8BFU4_MELHA</name>
<dbReference type="AlphaFoldDB" id="A0A1I8BFU4"/>
<accession>A0A1I8BFU4</accession>
<keyword evidence="1" id="KW-1133">Transmembrane helix</keyword>
<evidence type="ECO:0000256" key="1">
    <source>
        <dbReference type="SAM" id="Phobius"/>
    </source>
</evidence>